<keyword evidence="7" id="KW-1185">Reference proteome</keyword>
<keyword evidence="2 4" id="KW-0328">Glycosyltransferase</keyword>
<comment type="caution">
    <text evidence="6">The sequence shown here is derived from an EMBL/GenBank/DDBJ whole genome shotgun (WGS) entry which is preliminary data.</text>
</comment>
<dbReference type="FunFam" id="3.40.50.2000:FF:000060">
    <property type="entry name" value="Glycosyltransferase"/>
    <property type="match status" value="1"/>
</dbReference>
<accession>A0ABD1FXB0</accession>
<dbReference type="Pfam" id="PF00201">
    <property type="entry name" value="UDPGT"/>
    <property type="match status" value="1"/>
</dbReference>
<dbReference type="GO" id="GO:0016757">
    <property type="term" value="F:glycosyltransferase activity"/>
    <property type="evidence" value="ECO:0007669"/>
    <property type="project" value="UniProtKB-KW"/>
</dbReference>
<reference evidence="6 7" key="1">
    <citation type="submission" date="2024-06" db="EMBL/GenBank/DDBJ databases">
        <title>A chromosome level genome sequence of Diviner's sage (Salvia divinorum).</title>
        <authorList>
            <person name="Ford S.A."/>
            <person name="Ro D.-K."/>
            <person name="Ness R.W."/>
            <person name="Phillips M.A."/>
        </authorList>
    </citation>
    <scope>NUCLEOTIDE SEQUENCE [LARGE SCALE GENOMIC DNA]</scope>
    <source>
        <strain evidence="6">SAF-2024a</strain>
        <tissue evidence="6">Leaf</tissue>
    </source>
</reference>
<dbReference type="SUPFAM" id="SSF53756">
    <property type="entry name" value="UDP-Glycosyltransferase/glycogen phosphorylase"/>
    <property type="match status" value="1"/>
</dbReference>
<evidence type="ECO:0000313" key="6">
    <source>
        <dbReference type="EMBL" id="KAL1535568.1"/>
    </source>
</evidence>
<name>A0ABD1FXB0_SALDI</name>
<dbReference type="EMBL" id="JBEAFC010000011">
    <property type="protein sequence ID" value="KAL1535568.1"/>
    <property type="molecule type" value="Genomic_DNA"/>
</dbReference>
<dbReference type="InterPro" id="IPR002213">
    <property type="entry name" value="UDP_glucos_trans"/>
</dbReference>
<protein>
    <recommendedName>
        <fullName evidence="5">Glycosyltransferase</fullName>
        <ecNumber evidence="5">2.4.1.-</ecNumber>
    </recommendedName>
</protein>
<evidence type="ECO:0000313" key="7">
    <source>
        <dbReference type="Proteomes" id="UP001567538"/>
    </source>
</evidence>
<dbReference type="Gene3D" id="3.40.50.2000">
    <property type="entry name" value="Glycogen Phosphorylase B"/>
    <property type="match status" value="2"/>
</dbReference>
<dbReference type="PANTHER" id="PTHR11926">
    <property type="entry name" value="GLUCOSYL/GLUCURONOSYL TRANSFERASES"/>
    <property type="match status" value="1"/>
</dbReference>
<evidence type="ECO:0000256" key="3">
    <source>
        <dbReference type="ARBA" id="ARBA00022679"/>
    </source>
</evidence>
<dbReference type="InterPro" id="IPR035595">
    <property type="entry name" value="UDP_glycos_trans_CS"/>
</dbReference>
<organism evidence="6 7">
    <name type="scientific">Salvia divinorum</name>
    <name type="common">Maria pastora</name>
    <name type="synonym">Diviner's sage</name>
    <dbReference type="NCBI Taxonomy" id="28513"/>
    <lineage>
        <taxon>Eukaryota</taxon>
        <taxon>Viridiplantae</taxon>
        <taxon>Streptophyta</taxon>
        <taxon>Embryophyta</taxon>
        <taxon>Tracheophyta</taxon>
        <taxon>Spermatophyta</taxon>
        <taxon>Magnoliopsida</taxon>
        <taxon>eudicotyledons</taxon>
        <taxon>Gunneridae</taxon>
        <taxon>Pentapetalae</taxon>
        <taxon>asterids</taxon>
        <taxon>lamiids</taxon>
        <taxon>Lamiales</taxon>
        <taxon>Lamiaceae</taxon>
        <taxon>Nepetoideae</taxon>
        <taxon>Mentheae</taxon>
        <taxon>Salviinae</taxon>
        <taxon>Salvia</taxon>
        <taxon>Salvia subgen. Calosphace</taxon>
    </lineage>
</organism>
<gene>
    <name evidence="6" type="ORF">AAHA92_28331</name>
</gene>
<dbReference type="AlphaFoldDB" id="A0ABD1FXB0"/>
<dbReference type="PANTHER" id="PTHR11926:SF1392">
    <property type="entry name" value="GLYCOSYLTRANSFERASE"/>
    <property type="match status" value="1"/>
</dbReference>
<dbReference type="PROSITE" id="PS00375">
    <property type="entry name" value="UDPGT"/>
    <property type="match status" value="1"/>
</dbReference>
<comment type="similarity">
    <text evidence="1 4">Belongs to the UDP-glycosyltransferase family.</text>
</comment>
<evidence type="ECO:0000256" key="2">
    <source>
        <dbReference type="ARBA" id="ARBA00022676"/>
    </source>
</evidence>
<dbReference type="GO" id="GO:0016138">
    <property type="term" value="P:glycoside biosynthetic process"/>
    <property type="evidence" value="ECO:0007669"/>
    <property type="project" value="UniProtKB-ARBA"/>
</dbReference>
<proteinExistence type="inferred from homology"/>
<evidence type="ECO:0000256" key="1">
    <source>
        <dbReference type="ARBA" id="ARBA00009995"/>
    </source>
</evidence>
<dbReference type="Proteomes" id="UP001567538">
    <property type="component" value="Unassembled WGS sequence"/>
</dbReference>
<keyword evidence="3 4" id="KW-0808">Transferase</keyword>
<sequence length="460" mass="51460">MSKPHILIFPAPAQGHITSMLKLAELLCAAPGFRVTFLVPAYIHRRLSNHSNATSRLRKLPFRLHPIPDNGHQEDIRPGSFDVKDWLDSLRMTAQPSLKELLADEGDPIDCVISDGILSFVLEAAEEAGVPVFYMRTLSACAFWVYFCLPHLIQTQELPFNSNELDLPMVNLRGMEGVLRRSDLPSCCRHGLDSRSMQTIMHQTLQTPRAKGLILNTFDHLEAPTLDLIRTRIPNLYTVGPLHAHLQTRLTAIPNSSSTSLWEEDKTCLKWLDEQPENSVIYVSFGSIVRVTVEERTEFWQGLVNSGKRFLWVVRPDSGGIIPPEIADGGMGRVVGWAPQEAVLAHPAVGGFLTHCGWNSTLESVVAGVPMVCWPHFGDQQVNSRFVDDVWGIGRDMKDCCDRVVVEKMVRDVMEDRGGEFRRRAGDMAKAARESVVEGGTSYSDLDRLIRDIRDLCNAI</sequence>
<dbReference type="CDD" id="cd03784">
    <property type="entry name" value="GT1_Gtf-like"/>
    <property type="match status" value="1"/>
</dbReference>
<evidence type="ECO:0000256" key="4">
    <source>
        <dbReference type="RuleBase" id="RU003718"/>
    </source>
</evidence>
<evidence type="ECO:0000256" key="5">
    <source>
        <dbReference type="RuleBase" id="RU362057"/>
    </source>
</evidence>
<dbReference type="EC" id="2.4.1.-" evidence="5"/>